<dbReference type="EMBL" id="CP110435">
    <property type="protein sequence ID" value="WAQ91764.1"/>
    <property type="molecule type" value="Genomic_DNA"/>
</dbReference>
<sequence length="169" mass="18816">MTILRCSLGFLTTLNSLIIINIRLLTPVATLYLQPSRPITITTHSQIGQAASITTCLLIHQQTSLLKTPLLTAAITKTNHSATKSIGPHRSLKIEQWLTTPFYKILHFNLNSACLLKQPIPSTSQPSLRQFWHSILSIRFCLFVSASPPLIPAPFSHQSLQKFTPESFS</sequence>
<dbReference type="Proteomes" id="UP001164743">
    <property type="component" value="Chromosome 15A"/>
</dbReference>
<dbReference type="RefSeq" id="XP_053027319.1">
    <property type="nucleotide sequence ID" value="XM_053163333.1"/>
</dbReference>
<dbReference type="GeneID" id="77804228"/>
<keyword evidence="2" id="KW-1185">Reference proteome</keyword>
<evidence type="ECO:0000313" key="1">
    <source>
        <dbReference type="EMBL" id="WAQ91764.1"/>
    </source>
</evidence>
<reference evidence="1" key="1">
    <citation type="submission" date="2022-10" db="EMBL/GenBank/DDBJ databases">
        <title>Puccinia triticina Genome sequencing and assembly.</title>
        <authorList>
            <person name="Li C."/>
        </authorList>
    </citation>
    <scope>NUCLEOTIDE SEQUENCE</scope>
    <source>
        <strain evidence="1">Pt15</strain>
    </source>
</reference>
<accession>A0ABY7D4M8</accession>
<evidence type="ECO:0000313" key="2">
    <source>
        <dbReference type="Proteomes" id="UP001164743"/>
    </source>
</evidence>
<protein>
    <submittedName>
        <fullName evidence="1">Uncharacterized protein</fullName>
    </submittedName>
</protein>
<organism evidence="1 2">
    <name type="scientific">Puccinia triticina</name>
    <dbReference type="NCBI Taxonomy" id="208348"/>
    <lineage>
        <taxon>Eukaryota</taxon>
        <taxon>Fungi</taxon>
        <taxon>Dikarya</taxon>
        <taxon>Basidiomycota</taxon>
        <taxon>Pucciniomycotina</taxon>
        <taxon>Pucciniomycetes</taxon>
        <taxon>Pucciniales</taxon>
        <taxon>Pucciniaceae</taxon>
        <taxon>Puccinia</taxon>
    </lineage>
</organism>
<name>A0ABY7D4M8_9BASI</name>
<gene>
    <name evidence="1" type="ORF">PtA15_15A156</name>
</gene>
<proteinExistence type="predicted"/>